<dbReference type="PANTHER" id="PTHR24221">
    <property type="entry name" value="ATP-BINDING CASSETTE SUB-FAMILY B"/>
    <property type="match status" value="1"/>
</dbReference>
<dbReference type="InterPro" id="IPR039421">
    <property type="entry name" value="Type_1_exporter"/>
</dbReference>
<comment type="subcellular location">
    <subcellularLocation>
        <location evidence="1">Cell membrane</location>
        <topology evidence="1">Multi-pass membrane protein</topology>
    </subcellularLocation>
</comment>
<evidence type="ECO:0000256" key="2">
    <source>
        <dbReference type="ARBA" id="ARBA00022692"/>
    </source>
</evidence>
<evidence type="ECO:0000256" key="3">
    <source>
        <dbReference type="ARBA" id="ARBA00022741"/>
    </source>
</evidence>
<dbReference type="SUPFAM" id="SSF90123">
    <property type="entry name" value="ABC transporter transmembrane region"/>
    <property type="match status" value="1"/>
</dbReference>
<dbReference type="GO" id="GO:0005524">
    <property type="term" value="F:ATP binding"/>
    <property type="evidence" value="ECO:0007669"/>
    <property type="project" value="UniProtKB-KW"/>
</dbReference>
<dbReference type="InterPro" id="IPR003593">
    <property type="entry name" value="AAA+_ATPase"/>
</dbReference>
<evidence type="ECO:0000256" key="6">
    <source>
        <dbReference type="ARBA" id="ARBA00023136"/>
    </source>
</evidence>
<dbReference type="PROSITE" id="PS50893">
    <property type="entry name" value="ABC_TRANSPORTER_2"/>
    <property type="match status" value="1"/>
</dbReference>
<dbReference type="SMART" id="SM00382">
    <property type="entry name" value="AAA"/>
    <property type="match status" value="1"/>
</dbReference>
<feature type="transmembrane region" description="Helical" evidence="7">
    <location>
        <begin position="151"/>
        <end position="168"/>
    </location>
</feature>
<dbReference type="Pfam" id="PF00005">
    <property type="entry name" value="ABC_tran"/>
    <property type="match status" value="1"/>
</dbReference>
<feature type="transmembrane region" description="Helical" evidence="7">
    <location>
        <begin position="20"/>
        <end position="42"/>
    </location>
</feature>
<dbReference type="InterPro" id="IPR017871">
    <property type="entry name" value="ABC_transporter-like_CS"/>
</dbReference>
<dbReference type="SUPFAM" id="SSF52540">
    <property type="entry name" value="P-loop containing nucleoside triphosphate hydrolases"/>
    <property type="match status" value="1"/>
</dbReference>
<evidence type="ECO:0000313" key="10">
    <source>
        <dbReference type="EMBL" id="TFF67477.1"/>
    </source>
</evidence>
<dbReference type="GO" id="GO:0005886">
    <property type="term" value="C:plasma membrane"/>
    <property type="evidence" value="ECO:0007669"/>
    <property type="project" value="UniProtKB-SubCell"/>
</dbReference>
<keyword evidence="6 7" id="KW-0472">Membrane</keyword>
<dbReference type="PROSITE" id="PS00211">
    <property type="entry name" value="ABC_TRANSPORTER_1"/>
    <property type="match status" value="1"/>
</dbReference>
<evidence type="ECO:0000256" key="7">
    <source>
        <dbReference type="SAM" id="Phobius"/>
    </source>
</evidence>
<keyword evidence="5 7" id="KW-1133">Transmembrane helix</keyword>
<comment type="caution">
    <text evidence="10">The sequence shown here is derived from an EMBL/GenBank/DDBJ whole genome shotgun (WGS) entry which is preliminary data.</text>
</comment>
<evidence type="ECO:0000259" key="9">
    <source>
        <dbReference type="PROSITE" id="PS50929"/>
    </source>
</evidence>
<dbReference type="GO" id="GO:0140359">
    <property type="term" value="F:ABC-type transporter activity"/>
    <property type="evidence" value="ECO:0007669"/>
    <property type="project" value="InterPro"/>
</dbReference>
<accession>A0A4R9C579</accession>
<feature type="transmembrane region" description="Helical" evidence="7">
    <location>
        <begin position="237"/>
        <end position="258"/>
    </location>
</feature>
<dbReference type="GeneID" id="97030628"/>
<dbReference type="Pfam" id="PF00664">
    <property type="entry name" value="ABC_membrane"/>
    <property type="match status" value="1"/>
</dbReference>
<dbReference type="Gene3D" id="3.40.50.300">
    <property type="entry name" value="P-loop containing nucleotide triphosphate hydrolases"/>
    <property type="match status" value="1"/>
</dbReference>
<reference evidence="10 11" key="1">
    <citation type="submission" date="2019-01" db="EMBL/GenBank/DDBJ databases">
        <title>Draft Genome Sequences of Helcococcus ovis Strains Isolated from the Uterus and Vagina of Dairy Cows with Metritis.</title>
        <authorList>
            <person name="Cunha F."/>
            <person name="Jeon S.J."/>
            <person name="Kutzer P."/>
            <person name="Galvao K.N."/>
        </authorList>
    </citation>
    <scope>NUCLEOTIDE SEQUENCE [LARGE SCALE GENOMIC DNA]</scope>
    <source>
        <strain evidence="10 11">KG-37</strain>
    </source>
</reference>
<evidence type="ECO:0000256" key="1">
    <source>
        <dbReference type="ARBA" id="ARBA00004651"/>
    </source>
</evidence>
<evidence type="ECO:0000256" key="4">
    <source>
        <dbReference type="ARBA" id="ARBA00022840"/>
    </source>
</evidence>
<keyword evidence="3" id="KW-0547">Nucleotide-binding</keyword>
<dbReference type="AlphaFoldDB" id="A0A4R9C579"/>
<evidence type="ECO:0000256" key="5">
    <source>
        <dbReference type="ARBA" id="ARBA00022989"/>
    </source>
</evidence>
<dbReference type="GO" id="GO:0016887">
    <property type="term" value="F:ATP hydrolysis activity"/>
    <property type="evidence" value="ECO:0007669"/>
    <property type="project" value="InterPro"/>
</dbReference>
<dbReference type="InterPro" id="IPR027417">
    <property type="entry name" value="P-loop_NTPase"/>
</dbReference>
<dbReference type="EMBL" id="SCFR01000002">
    <property type="protein sequence ID" value="TFF67477.1"/>
    <property type="molecule type" value="Genomic_DNA"/>
</dbReference>
<dbReference type="InterPro" id="IPR036640">
    <property type="entry name" value="ABC1_TM_sf"/>
</dbReference>
<feature type="transmembrane region" description="Helical" evidence="7">
    <location>
        <begin position="120"/>
        <end position="145"/>
    </location>
</feature>
<keyword evidence="11" id="KW-1185">Reference proteome</keyword>
<dbReference type="PROSITE" id="PS50929">
    <property type="entry name" value="ABC_TM1F"/>
    <property type="match status" value="1"/>
</dbReference>
<keyword evidence="2 7" id="KW-0812">Transmembrane</keyword>
<dbReference type="RefSeq" id="WP_134711956.1">
    <property type="nucleotide sequence ID" value="NZ_CP119081.1"/>
</dbReference>
<evidence type="ECO:0000259" key="8">
    <source>
        <dbReference type="PROSITE" id="PS50893"/>
    </source>
</evidence>
<dbReference type="PANTHER" id="PTHR24221:SF654">
    <property type="entry name" value="ATP-BINDING CASSETTE SUB-FAMILY B MEMBER 6"/>
    <property type="match status" value="1"/>
</dbReference>
<evidence type="ECO:0000313" key="11">
    <source>
        <dbReference type="Proteomes" id="UP000297454"/>
    </source>
</evidence>
<dbReference type="GO" id="GO:0034040">
    <property type="term" value="F:ATPase-coupled lipid transmembrane transporter activity"/>
    <property type="evidence" value="ECO:0007669"/>
    <property type="project" value="TreeGrafter"/>
</dbReference>
<dbReference type="InterPro" id="IPR003439">
    <property type="entry name" value="ABC_transporter-like_ATP-bd"/>
</dbReference>
<gene>
    <name evidence="10" type="ORF">EQF91_00735</name>
</gene>
<sequence>MIKRLLSYINHLTKYLFISYIFAFIASFGTILELGYLFYILFNLEINYIYIGIFVISIILISAFRFLEQYFGHLVAFKLLSDFRIRVYDKLRKIAPAKMDNKESTMVLSIIHTDIELVEVFFAHTIVPVITAISMTLLMGVLMIYQFGLTGIVAPITYIIVGFIYPFFMKNTISKNSNILNIEKLNLSKLVSDIMNGKKEILEFNLVNKELNKIEKKINREIKISNRNAVIFINKRYIISITILISWFVLFLLNYSSMTNLDKIYLLVYPFTFDTQIALTNLSLSLSKTLKSSKNLISFLDEESLVTDGNENIENINSIEIKNLSFSYPNTNKKVLEDINLNFDSDNIIGIVGKSGEGKTTLVKIIMKWYQTSIGDILINSKDIKRISNSSIRSNINYVPQKTYIFNGTLRENLTLRKNIPDNKIIEKIKQVYLYDKFTTLKDGLDTEMSSEKIPFSSGELQRIELIRALLSESSVMILDEPTSNLDLQNEKIFLEILTNIKNTKIFIISHRKAPIDVCDKVYEVNNGNIRQIK</sequence>
<organism evidence="10 11">
    <name type="scientific">Helcococcus ovis</name>
    <dbReference type="NCBI Taxonomy" id="72026"/>
    <lineage>
        <taxon>Bacteria</taxon>
        <taxon>Bacillati</taxon>
        <taxon>Bacillota</taxon>
        <taxon>Tissierellia</taxon>
        <taxon>Tissierellales</taxon>
        <taxon>Peptoniphilaceae</taxon>
        <taxon>Helcococcus</taxon>
    </lineage>
</organism>
<feature type="transmembrane region" description="Helical" evidence="7">
    <location>
        <begin position="48"/>
        <end position="67"/>
    </location>
</feature>
<name>A0A4R9C579_9FIRM</name>
<keyword evidence="4 10" id="KW-0067">ATP-binding</keyword>
<dbReference type="OrthoDB" id="9762778at2"/>
<dbReference type="Gene3D" id="1.20.1560.10">
    <property type="entry name" value="ABC transporter type 1, transmembrane domain"/>
    <property type="match status" value="1"/>
</dbReference>
<dbReference type="Proteomes" id="UP000297454">
    <property type="component" value="Unassembled WGS sequence"/>
</dbReference>
<dbReference type="InterPro" id="IPR011527">
    <property type="entry name" value="ABC1_TM_dom"/>
</dbReference>
<feature type="domain" description="ABC transmembrane type-1" evidence="9">
    <location>
        <begin position="16"/>
        <end position="231"/>
    </location>
</feature>
<feature type="domain" description="ABC transporter" evidence="8">
    <location>
        <begin position="319"/>
        <end position="533"/>
    </location>
</feature>
<protein>
    <submittedName>
        <fullName evidence="10">ABC transporter ATP-binding protein</fullName>
    </submittedName>
</protein>
<proteinExistence type="predicted"/>
<dbReference type="CDD" id="cd03228">
    <property type="entry name" value="ABCC_MRP_Like"/>
    <property type="match status" value="1"/>
</dbReference>